<organism evidence="15 16">
    <name type="scientific">Bordetella genomosp. 5</name>
    <dbReference type="NCBI Taxonomy" id="1395608"/>
    <lineage>
        <taxon>Bacteria</taxon>
        <taxon>Pseudomonadati</taxon>
        <taxon>Pseudomonadota</taxon>
        <taxon>Betaproteobacteria</taxon>
        <taxon>Burkholderiales</taxon>
        <taxon>Alcaligenaceae</taxon>
        <taxon>Bordetella</taxon>
    </lineage>
</organism>
<evidence type="ECO:0000313" key="16">
    <source>
        <dbReference type="Proteomes" id="UP000216913"/>
    </source>
</evidence>
<feature type="region of interest" description="Disordered" evidence="13">
    <location>
        <begin position="92"/>
        <end position="117"/>
    </location>
</feature>
<evidence type="ECO:0000256" key="13">
    <source>
        <dbReference type="SAM" id="MobiDB-lite"/>
    </source>
</evidence>
<dbReference type="Pfam" id="PF01807">
    <property type="entry name" value="Zn_ribbon_DnaG"/>
    <property type="match status" value="1"/>
</dbReference>
<keyword evidence="16" id="KW-1185">Reference proteome</keyword>
<dbReference type="Gene3D" id="1.20.50.20">
    <property type="entry name" value="DnaG, RNA polymerase domain, helical bundle"/>
    <property type="match status" value="1"/>
</dbReference>
<proteinExistence type="inferred from homology"/>
<dbReference type="GO" id="GO:0008270">
    <property type="term" value="F:zinc ion binding"/>
    <property type="evidence" value="ECO:0007669"/>
    <property type="project" value="UniProtKB-UniRule"/>
</dbReference>
<keyword evidence="2 12" id="KW-0639">Primosome</keyword>
<dbReference type="Gene3D" id="1.10.860.10">
    <property type="entry name" value="DNAb Helicase, Chain A"/>
    <property type="match status" value="1"/>
</dbReference>
<dbReference type="Gene3D" id="3.90.980.10">
    <property type="entry name" value="DNA primase, catalytic core, N-terminal domain"/>
    <property type="match status" value="1"/>
</dbReference>
<comment type="domain">
    <text evidence="12">Contains an N-terminal zinc-binding domain, a central core domain that contains the primase activity, and a C-terminal DnaB-binding domain.</text>
</comment>
<dbReference type="InterPro" id="IPR006295">
    <property type="entry name" value="DNA_primase_DnaG"/>
</dbReference>
<dbReference type="Pfam" id="PF08278">
    <property type="entry name" value="DnaG_DnaB_bind"/>
    <property type="match status" value="1"/>
</dbReference>
<dbReference type="GO" id="GO:0000428">
    <property type="term" value="C:DNA-directed RNA polymerase complex"/>
    <property type="evidence" value="ECO:0007669"/>
    <property type="project" value="UniProtKB-KW"/>
</dbReference>
<dbReference type="PROSITE" id="PS50880">
    <property type="entry name" value="TOPRIM"/>
    <property type="match status" value="1"/>
</dbReference>
<dbReference type="EC" id="2.7.7.101" evidence="12"/>
<comment type="similarity">
    <text evidence="12">Belongs to the DnaG primase family.</text>
</comment>
<dbReference type="GO" id="GO:0003899">
    <property type="term" value="F:DNA-directed RNA polymerase activity"/>
    <property type="evidence" value="ECO:0007669"/>
    <property type="project" value="UniProtKB-UniRule"/>
</dbReference>
<feature type="zinc finger region" description="CHC2-type" evidence="12">
    <location>
        <begin position="37"/>
        <end position="61"/>
    </location>
</feature>
<dbReference type="InterPro" id="IPR006171">
    <property type="entry name" value="TOPRIM_dom"/>
</dbReference>
<evidence type="ECO:0000256" key="2">
    <source>
        <dbReference type="ARBA" id="ARBA00022515"/>
    </source>
</evidence>
<dbReference type="SMART" id="SM00493">
    <property type="entry name" value="TOPRIM"/>
    <property type="match status" value="1"/>
</dbReference>
<dbReference type="OrthoDB" id="9803773at2"/>
<dbReference type="SUPFAM" id="SSF117023">
    <property type="entry name" value="DNA primase DnaG, C-terminal domain"/>
    <property type="match status" value="1"/>
</dbReference>
<dbReference type="FunFam" id="3.90.580.10:FF:000001">
    <property type="entry name" value="DNA primase"/>
    <property type="match status" value="1"/>
</dbReference>
<dbReference type="SUPFAM" id="SSF56731">
    <property type="entry name" value="DNA primase core"/>
    <property type="match status" value="1"/>
</dbReference>
<dbReference type="Gene3D" id="3.40.1360.10">
    <property type="match status" value="1"/>
</dbReference>
<keyword evidence="4 12" id="KW-0548">Nucleotidyltransferase</keyword>
<dbReference type="GO" id="GO:0006269">
    <property type="term" value="P:DNA replication, synthesis of primer"/>
    <property type="evidence" value="ECO:0007669"/>
    <property type="project" value="UniProtKB-UniRule"/>
</dbReference>
<keyword evidence="3 12" id="KW-0808">Transferase</keyword>
<evidence type="ECO:0000256" key="3">
    <source>
        <dbReference type="ARBA" id="ARBA00022679"/>
    </source>
</evidence>
<dbReference type="InterPro" id="IPR034151">
    <property type="entry name" value="TOPRIM_DnaG_bac"/>
</dbReference>
<comment type="subunit">
    <text evidence="12">Monomer. Interacts with DnaB.</text>
</comment>
<evidence type="ECO:0000259" key="14">
    <source>
        <dbReference type="PROSITE" id="PS50880"/>
    </source>
</evidence>
<evidence type="ECO:0000256" key="6">
    <source>
        <dbReference type="ARBA" id="ARBA00022723"/>
    </source>
</evidence>
<feature type="compositionally biased region" description="Basic and acidic residues" evidence="13">
    <location>
        <begin position="96"/>
        <end position="116"/>
    </location>
</feature>
<evidence type="ECO:0000256" key="5">
    <source>
        <dbReference type="ARBA" id="ARBA00022705"/>
    </source>
</evidence>
<feature type="compositionally biased region" description="Low complexity" evidence="13">
    <location>
        <begin position="443"/>
        <end position="479"/>
    </location>
</feature>
<comment type="caution">
    <text evidence="15">The sequence shown here is derived from an EMBL/GenBank/DDBJ whole genome shotgun (WGS) entry which is preliminary data.</text>
</comment>
<sequence>MIPESFIQDLLARVDVADVVGRYVQLRKGGANLLGLCPFHNEKSPSFTVSPTKQFYHCFGCGAHGSAITFLMEHTGASFPEAVRTLAGSVGMTVPEESRSPRQRAESQRRQAEVSRHTQVLDAAQAQYLRLLRGSPQAIAYLKQRGLTGEVARNFGLGWSGTDRHGLSQIFDNYDDPILVESGLVIESEDGRRYDRFRERIMFPIRNTRGALIGFGGRIIGKGEPKYLNSPETPVFSKGHELYGLWEARLSIRQEGMVIVVEGYMDVVGLAQLGIGNAVATLGTSTTPDHVKKLLRASDKVVFSFDGDAAGRRAAWRALQACLPVLRDDIAIRFLFLPAEHDPDSYVREFGAEAFREQLGQAAALSRFLLDELSSRHNLDEAEGRASCLHEAKPLLHQIPECGLRTQIERELAKVVQLTPEEMAASMAQYSAQMQAQAAARQAVAANHPATPAQPGAARPAAAQAGQAGQPGDAPASGGAEDGAPPDWGYEPYGDDEPDLYAMGIEPAGESAPQWGGEESGGWKSKGDWKGKSDWKPKGEWKGKGKGDWKGRRDDGPGGYEGKRVMPSLARRLLCLLLAHPELVDSMGDLQLEVIDHGPHLGLVRDLIMLAKSSGARHVGALMEAADSDSDLYVALKGLRADVLAQEDLPDPQTEWDDALRRIEFDSVRAEMAKLAQSGVSDEAGRKRYLELSARLTVLKAAGMR</sequence>
<evidence type="ECO:0000313" key="15">
    <source>
        <dbReference type="EMBL" id="OZI50173.1"/>
    </source>
</evidence>
<dbReference type="EMBL" id="NEVP01000007">
    <property type="protein sequence ID" value="OZI50173.1"/>
    <property type="molecule type" value="Genomic_DNA"/>
</dbReference>
<feature type="domain" description="Toprim" evidence="14">
    <location>
        <begin position="256"/>
        <end position="338"/>
    </location>
</feature>
<dbReference type="SUPFAM" id="SSF57783">
    <property type="entry name" value="Zinc beta-ribbon"/>
    <property type="match status" value="1"/>
</dbReference>
<dbReference type="InterPro" id="IPR030846">
    <property type="entry name" value="DnaG_bac"/>
</dbReference>
<protein>
    <recommendedName>
        <fullName evidence="12">DNA primase</fullName>
        <ecNumber evidence="12">2.7.7.101</ecNumber>
    </recommendedName>
</protein>
<keyword evidence="5 12" id="KW-0235">DNA replication</keyword>
<keyword evidence="9" id="KW-0460">Magnesium</keyword>
<dbReference type="AlphaFoldDB" id="A0A261TNH5"/>
<evidence type="ECO:0000256" key="1">
    <source>
        <dbReference type="ARBA" id="ARBA00022478"/>
    </source>
</evidence>
<dbReference type="InterPro" id="IPR050219">
    <property type="entry name" value="DnaG_primase"/>
</dbReference>
<keyword evidence="7 12" id="KW-0863">Zinc-finger</keyword>
<evidence type="ECO:0000256" key="8">
    <source>
        <dbReference type="ARBA" id="ARBA00022833"/>
    </source>
</evidence>
<dbReference type="FunFam" id="3.40.1360.10:FF:000002">
    <property type="entry name" value="DNA primase"/>
    <property type="match status" value="1"/>
</dbReference>
<dbReference type="InterPro" id="IPR019475">
    <property type="entry name" value="DNA_primase_DnaB-bd"/>
</dbReference>
<name>A0A261TNH5_9BORD</name>
<keyword evidence="10 12" id="KW-0238">DNA-binding</keyword>
<dbReference type="InterPro" id="IPR037068">
    <property type="entry name" value="DNA_primase_core_N_sf"/>
</dbReference>
<reference evidence="15 16" key="1">
    <citation type="submission" date="2017-05" db="EMBL/GenBank/DDBJ databases">
        <title>Complete and WGS of Bordetella genogroups.</title>
        <authorList>
            <person name="Spilker T."/>
            <person name="LiPuma J."/>
        </authorList>
    </citation>
    <scope>NUCLEOTIDE SEQUENCE [LARGE SCALE GENOMIC DNA]</scope>
    <source>
        <strain evidence="15 16">AU10456</strain>
    </source>
</reference>
<dbReference type="Pfam" id="PF08275">
    <property type="entry name" value="DNAG_N"/>
    <property type="match status" value="1"/>
</dbReference>
<feature type="compositionally biased region" description="Basic and acidic residues" evidence="13">
    <location>
        <begin position="525"/>
        <end position="560"/>
    </location>
</feature>
<dbReference type="PANTHER" id="PTHR30313">
    <property type="entry name" value="DNA PRIMASE"/>
    <property type="match status" value="1"/>
</dbReference>
<feature type="region of interest" description="Disordered" evidence="13">
    <location>
        <begin position="443"/>
        <end position="560"/>
    </location>
</feature>
<keyword evidence="11 12" id="KW-0804">Transcription</keyword>
<evidence type="ECO:0000256" key="7">
    <source>
        <dbReference type="ARBA" id="ARBA00022771"/>
    </source>
</evidence>
<dbReference type="GO" id="GO:0005737">
    <property type="term" value="C:cytoplasm"/>
    <property type="evidence" value="ECO:0007669"/>
    <property type="project" value="TreeGrafter"/>
</dbReference>
<dbReference type="InterPro" id="IPR013264">
    <property type="entry name" value="DNAG_N"/>
</dbReference>
<dbReference type="InterPro" id="IPR002694">
    <property type="entry name" value="Znf_CHC2"/>
</dbReference>
<dbReference type="Proteomes" id="UP000216913">
    <property type="component" value="Unassembled WGS sequence"/>
</dbReference>
<accession>A0A261TNH5</accession>
<dbReference type="SMART" id="SM00400">
    <property type="entry name" value="ZnF_CHCC"/>
    <property type="match status" value="1"/>
</dbReference>
<dbReference type="Pfam" id="PF10410">
    <property type="entry name" value="DnaB_bind"/>
    <property type="match status" value="1"/>
</dbReference>
<gene>
    <name evidence="12" type="primary">dnaG</name>
    <name evidence="15" type="ORF">CAL25_12665</name>
</gene>
<dbReference type="SMART" id="SM00766">
    <property type="entry name" value="DnaG_DnaB_bind"/>
    <property type="match status" value="1"/>
</dbReference>
<dbReference type="GO" id="GO:0003677">
    <property type="term" value="F:DNA binding"/>
    <property type="evidence" value="ECO:0007669"/>
    <property type="project" value="UniProtKB-KW"/>
</dbReference>
<dbReference type="HAMAP" id="MF_00974">
    <property type="entry name" value="DNA_primase_DnaG"/>
    <property type="match status" value="1"/>
</dbReference>
<dbReference type="NCBIfam" id="TIGR01391">
    <property type="entry name" value="dnaG"/>
    <property type="match status" value="1"/>
</dbReference>
<dbReference type="PANTHER" id="PTHR30313:SF2">
    <property type="entry name" value="DNA PRIMASE"/>
    <property type="match status" value="1"/>
</dbReference>
<comment type="catalytic activity">
    <reaction evidence="12">
        <text>ssDNA + n NTP = ssDNA/pppN(pN)n-1 hybrid + (n-1) diphosphate.</text>
        <dbReference type="EC" id="2.7.7.101"/>
    </reaction>
</comment>
<dbReference type="InterPro" id="IPR013173">
    <property type="entry name" value="DNA_primase_DnaG_DnaB-bd_dom"/>
</dbReference>
<keyword evidence="6 12" id="KW-0479">Metal-binding</keyword>
<dbReference type="InterPro" id="IPR016136">
    <property type="entry name" value="DNA_helicase_N/primase_C"/>
</dbReference>
<comment type="cofactor">
    <cofactor evidence="12">
        <name>Zn(2+)</name>
        <dbReference type="ChEBI" id="CHEBI:29105"/>
    </cofactor>
    <text evidence="12">Binds 1 zinc ion per monomer.</text>
</comment>
<dbReference type="Pfam" id="PF13662">
    <property type="entry name" value="Toprim_4"/>
    <property type="match status" value="1"/>
</dbReference>
<keyword evidence="8 12" id="KW-0862">Zinc</keyword>
<dbReference type="CDD" id="cd03364">
    <property type="entry name" value="TOPRIM_DnaG_primases"/>
    <property type="match status" value="1"/>
</dbReference>
<dbReference type="Gene3D" id="3.90.580.10">
    <property type="entry name" value="Zinc finger, CHC2-type domain"/>
    <property type="match status" value="1"/>
</dbReference>
<keyword evidence="1 12" id="KW-0240">DNA-directed RNA polymerase</keyword>
<dbReference type="GO" id="GO:1990077">
    <property type="term" value="C:primosome complex"/>
    <property type="evidence" value="ECO:0007669"/>
    <property type="project" value="UniProtKB-KW"/>
</dbReference>
<evidence type="ECO:0000256" key="9">
    <source>
        <dbReference type="ARBA" id="ARBA00022842"/>
    </source>
</evidence>
<dbReference type="RefSeq" id="WP_094800424.1">
    <property type="nucleotide sequence ID" value="NZ_NEVP01000007.1"/>
</dbReference>
<dbReference type="InterPro" id="IPR036977">
    <property type="entry name" value="DNA_primase_Znf_CHC2"/>
</dbReference>
<evidence type="ECO:0000256" key="10">
    <source>
        <dbReference type="ARBA" id="ARBA00023125"/>
    </source>
</evidence>
<comment type="function">
    <text evidence="12">RNA polymerase that catalyzes the synthesis of short RNA molecules used as primers for DNA polymerase during DNA replication.</text>
</comment>
<evidence type="ECO:0000256" key="4">
    <source>
        <dbReference type="ARBA" id="ARBA00022695"/>
    </source>
</evidence>
<evidence type="ECO:0000256" key="11">
    <source>
        <dbReference type="ARBA" id="ARBA00023163"/>
    </source>
</evidence>
<evidence type="ECO:0000256" key="12">
    <source>
        <dbReference type="HAMAP-Rule" id="MF_00974"/>
    </source>
</evidence>